<evidence type="ECO:0000313" key="1">
    <source>
        <dbReference type="EMBL" id="GGN64101.1"/>
    </source>
</evidence>
<dbReference type="EMBL" id="BMMM01000005">
    <property type="protein sequence ID" value="GGN64101.1"/>
    <property type="molecule type" value="Genomic_DNA"/>
</dbReference>
<accession>A0A917Y2H3</accession>
<sequence length="73" mass="7879">MLSAVHTFRLPDFMMAEVPTFGAVVGAAAADLVELEALHAPRARAVRAAPVAIARCRLMVLLRAIHQSVDRMV</sequence>
<reference evidence="1 2" key="1">
    <citation type="journal article" date="2014" name="Int. J. Syst. Evol. Microbiol.">
        <title>Complete genome sequence of Corynebacterium casei LMG S-19264T (=DSM 44701T), isolated from a smear-ripened cheese.</title>
        <authorList>
            <consortium name="US DOE Joint Genome Institute (JGI-PGF)"/>
            <person name="Walter F."/>
            <person name="Albersmeier A."/>
            <person name="Kalinowski J."/>
            <person name="Ruckert C."/>
        </authorList>
    </citation>
    <scope>NUCLEOTIDE SEQUENCE [LARGE SCALE GENOMIC DNA]</scope>
    <source>
        <strain evidence="1 2">CGMCC 4.7111</strain>
    </source>
</reference>
<name>A0A917Y2H3_9ACTN</name>
<dbReference type="Proteomes" id="UP000600365">
    <property type="component" value="Unassembled WGS sequence"/>
</dbReference>
<proteinExistence type="predicted"/>
<comment type="caution">
    <text evidence="1">The sequence shown here is derived from an EMBL/GenBank/DDBJ whole genome shotgun (WGS) entry which is preliminary data.</text>
</comment>
<gene>
    <name evidence="1" type="ORF">GCM10011579_033160</name>
</gene>
<organism evidence="1 2">
    <name type="scientific">Streptomyces albiflavescens</name>
    <dbReference type="NCBI Taxonomy" id="1623582"/>
    <lineage>
        <taxon>Bacteria</taxon>
        <taxon>Bacillati</taxon>
        <taxon>Actinomycetota</taxon>
        <taxon>Actinomycetes</taxon>
        <taxon>Kitasatosporales</taxon>
        <taxon>Streptomycetaceae</taxon>
        <taxon>Streptomyces</taxon>
    </lineage>
</organism>
<evidence type="ECO:0000313" key="2">
    <source>
        <dbReference type="Proteomes" id="UP000600365"/>
    </source>
</evidence>
<dbReference type="AlphaFoldDB" id="A0A917Y2H3"/>
<protein>
    <submittedName>
        <fullName evidence="1">Uncharacterized protein</fullName>
    </submittedName>
</protein>
<keyword evidence="2" id="KW-1185">Reference proteome</keyword>